<dbReference type="EMBL" id="FZOU01000019">
    <property type="protein sequence ID" value="SNT44472.1"/>
    <property type="molecule type" value="Genomic_DNA"/>
</dbReference>
<dbReference type="Gene3D" id="1.10.1660.10">
    <property type="match status" value="1"/>
</dbReference>
<accession>A0A239MQR2</accession>
<dbReference type="AlphaFoldDB" id="A0A239MQR2"/>
<feature type="domain" description="HTH merR-type" evidence="2">
    <location>
        <begin position="7"/>
        <end position="55"/>
    </location>
</feature>
<reference evidence="3 4" key="1">
    <citation type="submission" date="2017-06" db="EMBL/GenBank/DDBJ databases">
        <authorList>
            <person name="Kim H.J."/>
            <person name="Triplett B.A."/>
        </authorList>
    </citation>
    <scope>NUCLEOTIDE SEQUENCE [LARGE SCALE GENOMIC DNA]</scope>
    <source>
        <strain evidence="3 4">DSM 18704</strain>
    </source>
</reference>
<organism evidence="3 4">
    <name type="scientific">Granulicella rosea</name>
    <dbReference type="NCBI Taxonomy" id="474952"/>
    <lineage>
        <taxon>Bacteria</taxon>
        <taxon>Pseudomonadati</taxon>
        <taxon>Acidobacteriota</taxon>
        <taxon>Terriglobia</taxon>
        <taxon>Terriglobales</taxon>
        <taxon>Acidobacteriaceae</taxon>
        <taxon>Granulicella</taxon>
    </lineage>
</organism>
<evidence type="ECO:0000256" key="1">
    <source>
        <dbReference type="SAM" id="MobiDB-lite"/>
    </source>
</evidence>
<dbReference type="GO" id="GO:0006355">
    <property type="term" value="P:regulation of DNA-templated transcription"/>
    <property type="evidence" value="ECO:0007669"/>
    <property type="project" value="InterPro"/>
</dbReference>
<feature type="region of interest" description="Disordered" evidence="1">
    <location>
        <begin position="60"/>
        <end position="79"/>
    </location>
</feature>
<dbReference type="SUPFAM" id="SSF46955">
    <property type="entry name" value="Putative DNA-binding domain"/>
    <property type="match status" value="1"/>
</dbReference>
<dbReference type="InterPro" id="IPR009061">
    <property type="entry name" value="DNA-bd_dom_put_sf"/>
</dbReference>
<dbReference type="Proteomes" id="UP000198356">
    <property type="component" value="Unassembled WGS sequence"/>
</dbReference>
<protein>
    <submittedName>
        <fullName evidence="3">MerR HTH family regulatory protein</fullName>
    </submittedName>
</protein>
<name>A0A239MQR2_9BACT</name>
<dbReference type="GO" id="GO:0003677">
    <property type="term" value="F:DNA binding"/>
    <property type="evidence" value="ECO:0007669"/>
    <property type="project" value="InterPro"/>
</dbReference>
<sequence>METSSTRRAAQILGISGSTLDRYLRIGKIPAPKSVEISGRRMYLWTAEDIERVRELLPTIEDGRTTRHQKARESKNKAP</sequence>
<evidence type="ECO:0000313" key="4">
    <source>
        <dbReference type="Proteomes" id="UP000198356"/>
    </source>
</evidence>
<keyword evidence="4" id="KW-1185">Reference proteome</keyword>
<dbReference type="RefSeq" id="WP_089410528.1">
    <property type="nucleotide sequence ID" value="NZ_FZOU01000019.1"/>
</dbReference>
<evidence type="ECO:0000313" key="3">
    <source>
        <dbReference type="EMBL" id="SNT44472.1"/>
    </source>
</evidence>
<dbReference type="Pfam" id="PF13411">
    <property type="entry name" value="MerR_1"/>
    <property type="match status" value="1"/>
</dbReference>
<dbReference type="OrthoDB" id="5298532at2"/>
<dbReference type="InterPro" id="IPR000551">
    <property type="entry name" value="MerR-type_HTH_dom"/>
</dbReference>
<proteinExistence type="predicted"/>
<gene>
    <name evidence="3" type="ORF">SAMN05421770_11919</name>
</gene>
<evidence type="ECO:0000259" key="2">
    <source>
        <dbReference type="Pfam" id="PF13411"/>
    </source>
</evidence>